<comment type="caution">
    <text evidence="4">The sequence shown here is derived from an EMBL/GenBank/DDBJ whole genome shotgun (WGS) entry which is preliminary data.</text>
</comment>
<evidence type="ECO:0000259" key="2">
    <source>
        <dbReference type="PROSITE" id="PS50110"/>
    </source>
</evidence>
<dbReference type="Gene3D" id="1.10.3210.10">
    <property type="entry name" value="Hypothetical protein af1432"/>
    <property type="match status" value="1"/>
</dbReference>
<dbReference type="InterPro" id="IPR011006">
    <property type="entry name" value="CheY-like_superfamily"/>
</dbReference>
<dbReference type="RefSeq" id="WP_184043451.1">
    <property type="nucleotide sequence ID" value="NZ_JACIGK010000008.1"/>
</dbReference>
<feature type="domain" description="Response regulatory" evidence="2">
    <location>
        <begin position="42"/>
        <end position="157"/>
    </location>
</feature>
<dbReference type="SUPFAM" id="SSF52172">
    <property type="entry name" value="CheY-like"/>
    <property type="match status" value="1"/>
</dbReference>
<dbReference type="GO" id="GO:0008081">
    <property type="term" value="F:phosphoric diester hydrolase activity"/>
    <property type="evidence" value="ECO:0007669"/>
    <property type="project" value="UniProtKB-ARBA"/>
</dbReference>
<dbReference type="InterPro" id="IPR003607">
    <property type="entry name" value="HD/PDEase_dom"/>
</dbReference>
<dbReference type="InterPro" id="IPR037522">
    <property type="entry name" value="HD_GYP_dom"/>
</dbReference>
<dbReference type="Pfam" id="PF13487">
    <property type="entry name" value="HD_5"/>
    <property type="match status" value="1"/>
</dbReference>
<keyword evidence="5" id="KW-1185">Reference proteome</keyword>
<dbReference type="NCBIfam" id="TIGR00277">
    <property type="entry name" value="HDIG"/>
    <property type="match status" value="1"/>
</dbReference>
<dbReference type="InterPro" id="IPR001789">
    <property type="entry name" value="Sig_transdc_resp-reg_receiver"/>
</dbReference>
<dbReference type="Proteomes" id="UP000554286">
    <property type="component" value="Unassembled WGS sequence"/>
</dbReference>
<accession>A0A7W6RC91</accession>
<feature type="modified residue" description="4-aspartylphosphate" evidence="1">
    <location>
        <position position="91"/>
    </location>
</feature>
<dbReference type="PROSITE" id="PS51832">
    <property type="entry name" value="HD_GYP"/>
    <property type="match status" value="1"/>
</dbReference>
<dbReference type="PANTHER" id="PTHR43155">
    <property type="entry name" value="CYCLIC DI-GMP PHOSPHODIESTERASE PA4108-RELATED"/>
    <property type="match status" value="1"/>
</dbReference>
<dbReference type="SMART" id="SM00471">
    <property type="entry name" value="HDc"/>
    <property type="match status" value="1"/>
</dbReference>
<dbReference type="PANTHER" id="PTHR43155:SF2">
    <property type="entry name" value="CYCLIC DI-GMP PHOSPHODIESTERASE PA4108"/>
    <property type="match status" value="1"/>
</dbReference>
<dbReference type="InterPro" id="IPR006675">
    <property type="entry name" value="HDIG_dom"/>
</dbReference>
<evidence type="ECO:0000313" key="5">
    <source>
        <dbReference type="Proteomes" id="UP000554286"/>
    </source>
</evidence>
<keyword evidence="4" id="KW-0808">Transferase</keyword>
<dbReference type="CDD" id="cd00077">
    <property type="entry name" value="HDc"/>
    <property type="match status" value="1"/>
</dbReference>
<evidence type="ECO:0000259" key="3">
    <source>
        <dbReference type="PROSITE" id="PS51832"/>
    </source>
</evidence>
<proteinExistence type="predicted"/>
<evidence type="ECO:0000313" key="4">
    <source>
        <dbReference type="EMBL" id="MBB4265763.1"/>
    </source>
</evidence>
<evidence type="ECO:0000256" key="1">
    <source>
        <dbReference type="PROSITE-ProRule" id="PRU00169"/>
    </source>
</evidence>
<dbReference type="AlphaFoldDB" id="A0A7W6RC91"/>
<feature type="domain" description="HD-GYP" evidence="3">
    <location>
        <begin position="209"/>
        <end position="402"/>
    </location>
</feature>
<protein>
    <submittedName>
        <fullName evidence="4">Putative nucleotidyltransferase with HDIG domain</fullName>
    </submittedName>
</protein>
<dbReference type="GO" id="GO:0016740">
    <property type="term" value="F:transferase activity"/>
    <property type="evidence" value="ECO:0007669"/>
    <property type="project" value="UniProtKB-KW"/>
</dbReference>
<organism evidence="4 5">
    <name type="scientific">Roseospira visakhapatnamensis</name>
    <dbReference type="NCBI Taxonomy" id="390880"/>
    <lineage>
        <taxon>Bacteria</taxon>
        <taxon>Pseudomonadati</taxon>
        <taxon>Pseudomonadota</taxon>
        <taxon>Alphaproteobacteria</taxon>
        <taxon>Rhodospirillales</taxon>
        <taxon>Rhodospirillaceae</taxon>
        <taxon>Roseospira</taxon>
    </lineage>
</organism>
<sequence>MTIQTSVEYGRRPPFARGTVVSAGLSGETAARADDAVRSKPPITIIEPVDRHRDQLRSALGDLYDVTSFRTGREAVRALPLFAVPAVMIVDERTPPRGGAAAIEAIGSDPVLRHVPLIGMASHESSVFVRLLRGRGCPVLIKPFTRARLYETLSALLTRELEAQWDALDPAPQGALKKTVAIFNEIPNLILEGKPIPYSDVRDSCASLVEAVNHGSFDVLLNSVKGHDNYTYVHSIRVATFLAYFGHELGLVGDDLLTVAAGGLLHDIGKVAIPRALLNKPGRLSEAEWTRMRGHVTRTVEMLDRMDDVPRGVVTIAGQHHEKLDGTGYPRGLKGGALNDLARMAAIVDVFGALTDRRSYKDPMSPEAALDLMEGMRGHLDPHLVRLFRETLRGAASILAPV</sequence>
<reference evidence="4 5" key="1">
    <citation type="submission" date="2020-08" db="EMBL/GenBank/DDBJ databases">
        <title>Genome sequencing of Purple Non-Sulfur Bacteria from various extreme environments.</title>
        <authorList>
            <person name="Mayer M."/>
        </authorList>
    </citation>
    <scope>NUCLEOTIDE SEQUENCE [LARGE SCALE GENOMIC DNA]</scope>
    <source>
        <strain evidence="4 5">JA131</strain>
    </source>
</reference>
<dbReference type="EMBL" id="JACIGK010000008">
    <property type="protein sequence ID" value="MBB4265763.1"/>
    <property type="molecule type" value="Genomic_DNA"/>
</dbReference>
<dbReference type="PROSITE" id="PS50110">
    <property type="entry name" value="RESPONSE_REGULATORY"/>
    <property type="match status" value="1"/>
</dbReference>
<dbReference type="SUPFAM" id="SSF109604">
    <property type="entry name" value="HD-domain/PDEase-like"/>
    <property type="match status" value="1"/>
</dbReference>
<name>A0A7W6RC91_9PROT</name>
<dbReference type="Gene3D" id="3.40.50.2300">
    <property type="match status" value="1"/>
</dbReference>
<gene>
    <name evidence="4" type="ORF">GGD89_001387</name>
</gene>
<keyword evidence="1" id="KW-0597">Phosphoprotein</keyword>
<dbReference type="GO" id="GO:0000160">
    <property type="term" value="P:phosphorelay signal transduction system"/>
    <property type="evidence" value="ECO:0007669"/>
    <property type="project" value="InterPro"/>
</dbReference>